<proteinExistence type="predicted"/>
<name>A0A0A9YD37_LYGHE</name>
<organism evidence="1">
    <name type="scientific">Lygus hesperus</name>
    <name type="common">Western plant bug</name>
    <dbReference type="NCBI Taxonomy" id="30085"/>
    <lineage>
        <taxon>Eukaryota</taxon>
        <taxon>Metazoa</taxon>
        <taxon>Ecdysozoa</taxon>
        <taxon>Arthropoda</taxon>
        <taxon>Hexapoda</taxon>
        <taxon>Insecta</taxon>
        <taxon>Pterygota</taxon>
        <taxon>Neoptera</taxon>
        <taxon>Paraneoptera</taxon>
        <taxon>Hemiptera</taxon>
        <taxon>Heteroptera</taxon>
        <taxon>Panheteroptera</taxon>
        <taxon>Cimicomorpha</taxon>
        <taxon>Miridae</taxon>
        <taxon>Mirini</taxon>
        <taxon>Lygus</taxon>
    </lineage>
</organism>
<evidence type="ECO:0000313" key="1">
    <source>
        <dbReference type="EMBL" id="JAG30997.1"/>
    </source>
</evidence>
<reference evidence="1" key="2">
    <citation type="submission" date="2014-07" db="EMBL/GenBank/DDBJ databases">
        <authorList>
            <person name="Hull J."/>
        </authorList>
    </citation>
    <scope>NUCLEOTIDE SEQUENCE</scope>
</reference>
<gene>
    <name evidence="1" type="primary">ispD_6</name>
    <name evidence="1" type="ORF">CM83_23601</name>
</gene>
<accession>A0A0A9YD37</accession>
<dbReference type="AlphaFoldDB" id="A0A0A9YD37"/>
<protein>
    <submittedName>
        <fullName evidence="1">2-C-methyl-D-erythritol 4-phosphate cytidylyltransferase</fullName>
    </submittedName>
</protein>
<sequence>MQFSSVTSPGRDLHYFAVSSLRLETRKSDLDQILESYAENLREFASALNYEGFIPDVDTVKQIYRKKSFFLLSESLVMAALAVGETENIPEWEDCLRAAEEARARGETSINTWSHLDNLNPNSESIVKYNVQLAMSLGVI</sequence>
<reference evidence="1" key="1">
    <citation type="journal article" date="2014" name="PLoS ONE">
        <title>Transcriptome-Based Identification of ABC Transporters in the Western Tarnished Plant Bug Lygus hesperus.</title>
        <authorList>
            <person name="Hull J.J."/>
            <person name="Chaney K."/>
            <person name="Geib S.M."/>
            <person name="Fabrick J.A."/>
            <person name="Brent C.S."/>
            <person name="Walsh D."/>
            <person name="Lavine L.C."/>
        </authorList>
    </citation>
    <scope>NUCLEOTIDE SEQUENCE</scope>
</reference>
<dbReference type="EMBL" id="GBHO01012607">
    <property type="protein sequence ID" value="JAG30997.1"/>
    <property type="molecule type" value="Transcribed_RNA"/>
</dbReference>
<keyword evidence="1" id="KW-0548">Nucleotidyltransferase</keyword>
<dbReference type="GO" id="GO:0016779">
    <property type="term" value="F:nucleotidyltransferase activity"/>
    <property type="evidence" value="ECO:0007669"/>
    <property type="project" value="UniProtKB-KW"/>
</dbReference>
<dbReference type="Pfam" id="PF02958">
    <property type="entry name" value="EcKL"/>
    <property type="match status" value="1"/>
</dbReference>
<dbReference type="InterPro" id="IPR004119">
    <property type="entry name" value="EcKL"/>
</dbReference>
<keyword evidence="1" id="KW-0808">Transferase</keyword>